<accession>A0A1V2ICI2</accession>
<name>A0A1V2ICI2_9ACTN</name>
<gene>
    <name evidence="2" type="ORF">BL253_12685</name>
</gene>
<dbReference type="InterPro" id="IPR015035">
    <property type="entry name" value="DUF1918"/>
</dbReference>
<protein>
    <submittedName>
        <fullName evidence="2">DUF1918 domain-containing protein</fullName>
    </submittedName>
</protein>
<keyword evidence="3" id="KW-1185">Reference proteome</keyword>
<dbReference type="EMBL" id="MOMC01000024">
    <property type="protein sequence ID" value="ONH30599.1"/>
    <property type="molecule type" value="Genomic_DNA"/>
</dbReference>
<feature type="domain" description="DUF1918" evidence="1">
    <location>
        <begin position="1"/>
        <end position="55"/>
    </location>
</feature>
<dbReference type="SUPFAM" id="SSF50118">
    <property type="entry name" value="Cell growth inhibitor/plasmid maintenance toxic component"/>
    <property type="match status" value="1"/>
</dbReference>
<evidence type="ECO:0000259" key="1">
    <source>
        <dbReference type="Pfam" id="PF08940"/>
    </source>
</evidence>
<dbReference type="Gene3D" id="2.30.30.440">
    <property type="entry name" value="Domain of unknown function DUF1918"/>
    <property type="match status" value="1"/>
</dbReference>
<comment type="caution">
    <text evidence="2">The sequence shown here is derived from an EMBL/GenBank/DDBJ whole genome shotgun (WGS) entry which is preliminary data.</text>
</comment>
<evidence type="ECO:0000313" key="2">
    <source>
        <dbReference type="EMBL" id="ONH30599.1"/>
    </source>
</evidence>
<proteinExistence type="predicted"/>
<reference evidence="3" key="1">
    <citation type="submission" date="2016-10" db="EMBL/GenBank/DDBJ databases">
        <title>Frankia sp. NRRL B-16386 Genome sequencing.</title>
        <authorList>
            <person name="Ghodhbane-Gtari F."/>
            <person name="Swanson E."/>
            <person name="Gueddou A."/>
            <person name="Hezbri K."/>
            <person name="Ktari K."/>
            <person name="Nouioui I."/>
            <person name="Morris K."/>
            <person name="Simpson S."/>
            <person name="Abebe-Akele F."/>
            <person name="Thomas K."/>
            <person name="Gtari M."/>
            <person name="Tisa L.S."/>
        </authorList>
    </citation>
    <scope>NUCLEOTIDE SEQUENCE [LARGE SCALE GENOMIC DNA]</scope>
    <source>
        <strain evidence="3">NRRL B-16386</strain>
    </source>
</reference>
<evidence type="ECO:0000313" key="3">
    <source>
        <dbReference type="Proteomes" id="UP000188929"/>
    </source>
</evidence>
<sequence>MHAKTGDRVCVHSRIVGQPERHGVILDVRGENGPPYMIRWDDGHEVMFFPGPDSVLELFASQHAGV</sequence>
<organism evidence="2 3">
    <name type="scientific">Pseudofrankia asymbiotica</name>
    <dbReference type="NCBI Taxonomy" id="1834516"/>
    <lineage>
        <taxon>Bacteria</taxon>
        <taxon>Bacillati</taxon>
        <taxon>Actinomycetota</taxon>
        <taxon>Actinomycetes</taxon>
        <taxon>Frankiales</taxon>
        <taxon>Frankiaceae</taxon>
        <taxon>Pseudofrankia</taxon>
    </lineage>
</organism>
<dbReference type="Pfam" id="PF08940">
    <property type="entry name" value="DUF1918"/>
    <property type="match status" value="1"/>
</dbReference>
<dbReference type="OrthoDB" id="4828144at2"/>
<dbReference type="STRING" id="1834516.BL253_12685"/>
<dbReference type="AlphaFoldDB" id="A0A1V2ICI2"/>
<dbReference type="RefSeq" id="WP_076816684.1">
    <property type="nucleotide sequence ID" value="NZ_MOMC01000024.1"/>
</dbReference>
<dbReference type="Proteomes" id="UP000188929">
    <property type="component" value="Unassembled WGS sequence"/>
</dbReference>